<keyword evidence="4" id="KW-1185">Reference proteome</keyword>
<keyword evidence="1 3" id="KW-0378">Hydrolase</keyword>
<dbReference type="AlphaFoldDB" id="B6IVM6"/>
<evidence type="ECO:0000256" key="1">
    <source>
        <dbReference type="ARBA" id="ARBA00022801"/>
    </source>
</evidence>
<dbReference type="InterPro" id="IPR050266">
    <property type="entry name" value="AB_hydrolase_sf"/>
</dbReference>
<dbReference type="PRINTS" id="PR00111">
    <property type="entry name" value="ABHYDROLASE"/>
</dbReference>
<dbReference type="RefSeq" id="WP_012568130.1">
    <property type="nucleotide sequence ID" value="NC_011420.2"/>
</dbReference>
<evidence type="ECO:0000259" key="2">
    <source>
        <dbReference type="Pfam" id="PF12697"/>
    </source>
</evidence>
<name>B6IVM6_RHOCS</name>
<feature type="domain" description="AB hydrolase-1" evidence="2">
    <location>
        <begin position="74"/>
        <end position="314"/>
    </location>
</feature>
<dbReference type="EMBL" id="CP000613">
    <property type="protein sequence ID" value="ACJ00350.1"/>
    <property type="molecule type" value="Genomic_DNA"/>
</dbReference>
<gene>
    <name evidence="3" type="ordered locus">RC1_2982</name>
</gene>
<dbReference type="KEGG" id="rce:RC1_2982"/>
<dbReference type="InterPro" id="IPR000073">
    <property type="entry name" value="AB_hydrolase_1"/>
</dbReference>
<dbReference type="Proteomes" id="UP000001591">
    <property type="component" value="Chromosome"/>
</dbReference>
<dbReference type="GO" id="GO:0016787">
    <property type="term" value="F:hydrolase activity"/>
    <property type="evidence" value="ECO:0007669"/>
    <property type="project" value="UniProtKB-KW"/>
</dbReference>
<evidence type="ECO:0000313" key="4">
    <source>
        <dbReference type="Proteomes" id="UP000001591"/>
    </source>
</evidence>
<dbReference type="STRING" id="414684.RC1_2982"/>
<evidence type="ECO:0000313" key="3">
    <source>
        <dbReference type="EMBL" id="ACJ00350.1"/>
    </source>
</evidence>
<dbReference type="Gene3D" id="3.40.50.1820">
    <property type="entry name" value="alpha/beta hydrolase"/>
    <property type="match status" value="1"/>
</dbReference>
<dbReference type="Pfam" id="PF12697">
    <property type="entry name" value="Abhydrolase_6"/>
    <property type="match status" value="1"/>
</dbReference>
<dbReference type="PANTHER" id="PTHR43798:SF31">
    <property type="entry name" value="AB HYDROLASE SUPERFAMILY PROTEIN YCLE"/>
    <property type="match status" value="1"/>
</dbReference>
<proteinExistence type="predicted"/>
<dbReference type="GO" id="GO:0016020">
    <property type="term" value="C:membrane"/>
    <property type="evidence" value="ECO:0007669"/>
    <property type="project" value="TreeGrafter"/>
</dbReference>
<reference evidence="3 4" key="1">
    <citation type="journal article" date="2010" name="BMC Genomics">
        <title>Metabolic flexibility revealed in the genome of the cyst-forming alpha-1 proteobacterium Rhodospirillum centenum.</title>
        <authorList>
            <person name="Lu Y.K."/>
            <person name="Marden J."/>
            <person name="Han M."/>
            <person name="Swingley W.D."/>
            <person name="Mastrian S.D."/>
            <person name="Chowdhury S.R."/>
            <person name="Hao J."/>
            <person name="Helmy T."/>
            <person name="Kim S."/>
            <person name="Kurdoglu A.A."/>
            <person name="Matthies H.J."/>
            <person name="Rollo D."/>
            <person name="Stothard P."/>
            <person name="Blankenship R.E."/>
            <person name="Bauer C.E."/>
            <person name="Touchman J.W."/>
        </authorList>
    </citation>
    <scope>NUCLEOTIDE SEQUENCE [LARGE SCALE GENOMIC DNA]</scope>
    <source>
        <strain evidence="4">ATCC 51521 / SW</strain>
    </source>
</reference>
<sequence length="323" mass="33700">MTDTHHHAQVNHGQVNHAQVNHGQVNHGQVNHAQVNHGRADHDGSPGVRVHRVQGGGGIGLSVLEAGDPAGPPILFLHGFCQSALAWRPLFQGPLAARFRLLAMDLRGHGGSDRPDAAGAPGPYADGDLWADDVAGALAGLGMEKAVLVGWSYGGAVLADHLRRHGAARVAGIVLAGACPRLGAAARPFMGPLGRQHFPALMGGDFAAQVAACRALAHGMTVAPVAPEDLETGIAATMSVPPAVRRGMMRREADFDPVLAAYDGPALIVHGAEDRVVLPDLARHLAGLLPQARLHLYDGVGHAPFQERPDRFAADLAAFMDAL</sequence>
<protein>
    <submittedName>
        <fullName evidence="3">Hydrolase, alpha</fullName>
    </submittedName>
</protein>
<dbReference type="OrthoDB" id="7253779at2"/>
<dbReference type="InterPro" id="IPR029058">
    <property type="entry name" value="AB_hydrolase_fold"/>
</dbReference>
<dbReference type="PANTHER" id="PTHR43798">
    <property type="entry name" value="MONOACYLGLYCEROL LIPASE"/>
    <property type="match status" value="1"/>
</dbReference>
<accession>B6IVM6</accession>
<dbReference type="eggNOG" id="COG2267">
    <property type="taxonomic scope" value="Bacteria"/>
</dbReference>
<dbReference type="SUPFAM" id="SSF53474">
    <property type="entry name" value="alpha/beta-Hydrolases"/>
    <property type="match status" value="1"/>
</dbReference>
<dbReference type="HOGENOM" id="CLU_020336_50_2_5"/>
<organism evidence="3 4">
    <name type="scientific">Rhodospirillum centenum (strain ATCC 51521 / SW)</name>
    <dbReference type="NCBI Taxonomy" id="414684"/>
    <lineage>
        <taxon>Bacteria</taxon>
        <taxon>Pseudomonadati</taxon>
        <taxon>Pseudomonadota</taxon>
        <taxon>Alphaproteobacteria</taxon>
        <taxon>Rhodospirillales</taxon>
        <taxon>Rhodospirillaceae</taxon>
        <taxon>Rhodospirillum</taxon>
    </lineage>
</organism>